<reference evidence="1" key="1">
    <citation type="submission" date="2021-01" db="EMBL/GenBank/DDBJ databases">
        <authorList>
            <consortium name="Genoscope - CEA"/>
            <person name="William W."/>
        </authorList>
    </citation>
    <scope>NUCLEOTIDE SEQUENCE</scope>
</reference>
<name>A0A8S1QUV2_PARPR</name>
<dbReference type="PANTHER" id="PTHR33706">
    <property type="entry name" value="MORN VARIANT REPEAT PROTEIN"/>
    <property type="match status" value="1"/>
</dbReference>
<gene>
    <name evidence="1" type="ORF">PPRIM_AZ9-3.1.T2320003</name>
</gene>
<comment type="caution">
    <text evidence="1">The sequence shown here is derived from an EMBL/GenBank/DDBJ whole genome shotgun (WGS) entry which is preliminary data.</text>
</comment>
<proteinExistence type="predicted"/>
<dbReference type="Proteomes" id="UP000688137">
    <property type="component" value="Unassembled WGS sequence"/>
</dbReference>
<evidence type="ECO:0000313" key="2">
    <source>
        <dbReference type="Proteomes" id="UP000688137"/>
    </source>
</evidence>
<keyword evidence="2" id="KW-1185">Reference proteome</keyword>
<accession>A0A8S1QUV2</accession>
<evidence type="ECO:0000313" key="1">
    <source>
        <dbReference type="EMBL" id="CAD8118270.1"/>
    </source>
</evidence>
<protein>
    <submittedName>
        <fullName evidence="1">Uncharacterized protein</fullName>
    </submittedName>
</protein>
<dbReference type="PANTHER" id="PTHR33706:SF1">
    <property type="entry name" value="TPR REPEAT PROTEIN"/>
    <property type="match status" value="1"/>
</dbReference>
<dbReference type="AlphaFoldDB" id="A0A8S1QUV2"/>
<organism evidence="1 2">
    <name type="scientific">Paramecium primaurelia</name>
    <dbReference type="NCBI Taxonomy" id="5886"/>
    <lineage>
        <taxon>Eukaryota</taxon>
        <taxon>Sar</taxon>
        <taxon>Alveolata</taxon>
        <taxon>Ciliophora</taxon>
        <taxon>Intramacronucleata</taxon>
        <taxon>Oligohymenophorea</taxon>
        <taxon>Peniculida</taxon>
        <taxon>Parameciidae</taxon>
        <taxon>Paramecium</taxon>
    </lineage>
</organism>
<sequence length="447" mass="53563">MILFEAINTVTNYLKYGSDFKERQIFNKDWTKIEGRESYRISNLLLFQKATFSIQINEEGTVIYQKDGSILFIDYKDTLNQTKNLEQIKYLRWHGQYNNLQQKIGKWYALWKGENLEAGGYYCDQGLKTGEWIELFENFWDKSQVTFRGQYFDDIKQGKCGGGYYDQEAIKQGYWIELHKNFYNGRQIVYKGIYYNDAKEGQWDIFFRSYFDNRFKKIGGGVYNREGQKNGKWVEESENFWNGCQILEQGEYKNGLKIGIWESLLKEYKDDHYKLICLGCYDNDIKNGKWTEIHEKFMRVLKQEGGKLQINQLIMLLEEVISMNTDRKQVFGQKQKIMDNNQELIIFLDLYQRFHSKEDIQTEKKLENDKLIMIIRQCIIKLDYYFSEEEGAIIIEDQNLDYGLKQMIKFRSLIYYLFNKILESVICRKLLRRNQNRKLGNSNQQIL</sequence>
<dbReference type="EMBL" id="CAJJDM010000241">
    <property type="protein sequence ID" value="CAD8118270.1"/>
    <property type="molecule type" value="Genomic_DNA"/>
</dbReference>